<dbReference type="EMBL" id="LR134355">
    <property type="protein sequence ID" value="VEG50810.1"/>
    <property type="molecule type" value="Genomic_DNA"/>
</dbReference>
<dbReference type="InterPro" id="IPR013324">
    <property type="entry name" value="RNA_pol_sigma_r3/r4-like"/>
</dbReference>
<dbReference type="Proteomes" id="UP000282551">
    <property type="component" value="Chromosome"/>
</dbReference>
<evidence type="ECO:0000256" key="4">
    <source>
        <dbReference type="ARBA" id="ARBA00023125"/>
    </source>
</evidence>
<accession>A0A3S4RRV5</accession>
<dbReference type="InterPro" id="IPR039425">
    <property type="entry name" value="RNA_pol_sigma-70-like"/>
</dbReference>
<dbReference type="NCBIfam" id="TIGR02937">
    <property type="entry name" value="sigma70-ECF"/>
    <property type="match status" value="1"/>
</dbReference>
<evidence type="ECO:0000313" key="9">
    <source>
        <dbReference type="Proteomes" id="UP000282551"/>
    </source>
</evidence>
<dbReference type="Pfam" id="PF04542">
    <property type="entry name" value="Sigma70_r2"/>
    <property type="match status" value="1"/>
</dbReference>
<dbReference type="InterPro" id="IPR007627">
    <property type="entry name" value="RNA_pol_sigma70_r2"/>
</dbReference>
<dbReference type="InterPro" id="IPR036388">
    <property type="entry name" value="WH-like_DNA-bd_sf"/>
</dbReference>
<dbReference type="Pfam" id="PF08281">
    <property type="entry name" value="Sigma70_r4_2"/>
    <property type="match status" value="1"/>
</dbReference>
<feature type="domain" description="RNA polymerase sigma factor 70 region 4 type 2" evidence="7">
    <location>
        <begin position="129"/>
        <end position="180"/>
    </location>
</feature>
<evidence type="ECO:0000256" key="2">
    <source>
        <dbReference type="ARBA" id="ARBA00023015"/>
    </source>
</evidence>
<protein>
    <submittedName>
        <fullName evidence="8">RNA polymerase sigma-70 factor, TIGR02947 family</fullName>
    </submittedName>
</protein>
<dbReference type="Gene3D" id="1.10.10.10">
    <property type="entry name" value="Winged helix-like DNA-binding domain superfamily/Winged helix DNA-binding domain"/>
    <property type="match status" value="1"/>
</dbReference>
<comment type="similarity">
    <text evidence="1">Belongs to the sigma-70 factor family. ECF subfamily.</text>
</comment>
<keyword evidence="2" id="KW-0805">Transcription regulation</keyword>
<evidence type="ECO:0000259" key="6">
    <source>
        <dbReference type="Pfam" id="PF04542"/>
    </source>
</evidence>
<keyword evidence="3" id="KW-0731">Sigma factor</keyword>
<dbReference type="Gene3D" id="1.10.1740.10">
    <property type="match status" value="1"/>
</dbReference>
<feature type="domain" description="RNA polymerase sigma-70 region 2" evidence="6">
    <location>
        <begin position="26"/>
        <end position="78"/>
    </location>
</feature>
<dbReference type="PANTHER" id="PTHR43133">
    <property type="entry name" value="RNA POLYMERASE ECF-TYPE SIGMA FACTO"/>
    <property type="match status" value="1"/>
</dbReference>
<dbReference type="InterPro" id="IPR013325">
    <property type="entry name" value="RNA_pol_sigma_r2"/>
</dbReference>
<reference evidence="8 9" key="1">
    <citation type="submission" date="2018-12" db="EMBL/GenBank/DDBJ databases">
        <authorList>
            <consortium name="Pathogen Informatics"/>
        </authorList>
    </citation>
    <scope>NUCLEOTIDE SEQUENCE [LARGE SCALE GENOMIC DNA]</scope>
    <source>
        <strain evidence="8 9">NCTC10485</strain>
    </source>
</reference>
<dbReference type="SUPFAM" id="SSF88946">
    <property type="entry name" value="Sigma2 domain of RNA polymerase sigma factors"/>
    <property type="match status" value="1"/>
</dbReference>
<dbReference type="GO" id="GO:0006352">
    <property type="term" value="P:DNA-templated transcription initiation"/>
    <property type="evidence" value="ECO:0007669"/>
    <property type="project" value="InterPro"/>
</dbReference>
<dbReference type="SUPFAM" id="SSF88659">
    <property type="entry name" value="Sigma3 and sigma4 domains of RNA polymerase sigma factors"/>
    <property type="match status" value="1"/>
</dbReference>
<evidence type="ECO:0000313" key="8">
    <source>
        <dbReference type="EMBL" id="VEG50810.1"/>
    </source>
</evidence>
<dbReference type="InterPro" id="IPR013249">
    <property type="entry name" value="RNA_pol_sigma70_r4_t2"/>
</dbReference>
<dbReference type="GO" id="GO:0016987">
    <property type="term" value="F:sigma factor activity"/>
    <property type="evidence" value="ECO:0007669"/>
    <property type="project" value="UniProtKB-KW"/>
</dbReference>
<dbReference type="CDD" id="cd06171">
    <property type="entry name" value="Sigma70_r4"/>
    <property type="match status" value="1"/>
</dbReference>
<evidence type="ECO:0000256" key="5">
    <source>
        <dbReference type="ARBA" id="ARBA00023163"/>
    </source>
</evidence>
<dbReference type="GO" id="GO:0003677">
    <property type="term" value="F:DNA binding"/>
    <property type="evidence" value="ECO:0007669"/>
    <property type="project" value="UniProtKB-KW"/>
</dbReference>
<evidence type="ECO:0000259" key="7">
    <source>
        <dbReference type="Pfam" id="PF08281"/>
    </source>
</evidence>
<sequence length="217" mass="24253">MIASDNCDETDDELAARFERDVIPLLDTLFAGAMRMTLQRADAEELVLETMVKAYAGFRSFQHGTNLIGWLFRIQANAHSSSCCKRMRRPTETISGTIHDWQLAANAEHSARALRSAEVEVLESLPDTDIRNALDALPEEVRMAVYYADVEGLAYQEIRDIIGIPLGTVVSRIQCGRSQLRVLLADLAATAGTFAISHSRRRHLLVPNTQNHQRGYE</sequence>
<keyword evidence="9" id="KW-1185">Reference proteome</keyword>
<keyword evidence="5" id="KW-0804">Transcription</keyword>
<name>A0A3S4RRV5_MYCCI</name>
<gene>
    <name evidence="8" type="primary">rpoE_3</name>
    <name evidence="8" type="ORF">NCTC10485_05130</name>
</gene>
<proteinExistence type="inferred from homology"/>
<dbReference type="InterPro" id="IPR014284">
    <property type="entry name" value="RNA_pol_sigma-70_dom"/>
</dbReference>
<dbReference type="AlphaFoldDB" id="A0A3S4RRV5"/>
<evidence type="ECO:0000256" key="1">
    <source>
        <dbReference type="ARBA" id="ARBA00010641"/>
    </source>
</evidence>
<dbReference type="PANTHER" id="PTHR43133:SF59">
    <property type="entry name" value="ECF RNA POLYMERASE SIGMA FACTOR SIGR"/>
    <property type="match status" value="1"/>
</dbReference>
<dbReference type="OrthoDB" id="9803470at2"/>
<evidence type="ECO:0000256" key="3">
    <source>
        <dbReference type="ARBA" id="ARBA00023082"/>
    </source>
</evidence>
<organism evidence="8 9">
    <name type="scientific">Mycolicibacterium chitae</name>
    <name type="common">Mycobacterium chitae</name>
    <dbReference type="NCBI Taxonomy" id="1792"/>
    <lineage>
        <taxon>Bacteria</taxon>
        <taxon>Bacillati</taxon>
        <taxon>Actinomycetota</taxon>
        <taxon>Actinomycetes</taxon>
        <taxon>Mycobacteriales</taxon>
        <taxon>Mycobacteriaceae</taxon>
        <taxon>Mycolicibacterium</taxon>
    </lineage>
</organism>
<keyword evidence="4" id="KW-0238">DNA-binding</keyword>